<keyword evidence="2" id="KW-1185">Reference proteome</keyword>
<dbReference type="Gene3D" id="3.40.50.720">
    <property type="entry name" value="NAD(P)-binding Rossmann-like Domain"/>
    <property type="match status" value="1"/>
</dbReference>
<name>A0A0C3CHQ6_OIDMZ</name>
<reference evidence="1 2" key="1">
    <citation type="submission" date="2014-04" db="EMBL/GenBank/DDBJ databases">
        <authorList>
            <consortium name="DOE Joint Genome Institute"/>
            <person name="Kuo A."/>
            <person name="Martino E."/>
            <person name="Perotto S."/>
            <person name="Kohler A."/>
            <person name="Nagy L.G."/>
            <person name="Floudas D."/>
            <person name="Copeland A."/>
            <person name="Barry K.W."/>
            <person name="Cichocki N."/>
            <person name="Veneault-Fourrey C."/>
            <person name="LaButti K."/>
            <person name="Lindquist E.A."/>
            <person name="Lipzen A."/>
            <person name="Lundell T."/>
            <person name="Morin E."/>
            <person name="Murat C."/>
            <person name="Sun H."/>
            <person name="Tunlid A."/>
            <person name="Henrissat B."/>
            <person name="Grigoriev I.V."/>
            <person name="Hibbett D.S."/>
            <person name="Martin F."/>
            <person name="Nordberg H.P."/>
            <person name="Cantor M.N."/>
            <person name="Hua S.X."/>
        </authorList>
    </citation>
    <scope>NUCLEOTIDE SEQUENCE [LARGE SCALE GENOMIC DNA]</scope>
    <source>
        <strain evidence="1 2">Zn</strain>
    </source>
</reference>
<evidence type="ECO:0000313" key="1">
    <source>
        <dbReference type="EMBL" id="KIM98528.1"/>
    </source>
</evidence>
<dbReference type="HOGENOM" id="CLU_1787361_0_0_1"/>
<dbReference type="EMBL" id="KN832880">
    <property type="protein sequence ID" value="KIM98528.1"/>
    <property type="molecule type" value="Genomic_DNA"/>
</dbReference>
<reference evidence="2" key="2">
    <citation type="submission" date="2015-01" db="EMBL/GenBank/DDBJ databases">
        <title>Evolutionary Origins and Diversification of the Mycorrhizal Mutualists.</title>
        <authorList>
            <consortium name="DOE Joint Genome Institute"/>
            <consortium name="Mycorrhizal Genomics Consortium"/>
            <person name="Kohler A."/>
            <person name="Kuo A."/>
            <person name="Nagy L.G."/>
            <person name="Floudas D."/>
            <person name="Copeland A."/>
            <person name="Barry K.W."/>
            <person name="Cichocki N."/>
            <person name="Veneault-Fourrey C."/>
            <person name="LaButti K."/>
            <person name="Lindquist E.A."/>
            <person name="Lipzen A."/>
            <person name="Lundell T."/>
            <person name="Morin E."/>
            <person name="Murat C."/>
            <person name="Riley R."/>
            <person name="Ohm R."/>
            <person name="Sun H."/>
            <person name="Tunlid A."/>
            <person name="Henrissat B."/>
            <person name="Grigoriev I.V."/>
            <person name="Hibbett D.S."/>
            <person name="Martin F."/>
        </authorList>
    </citation>
    <scope>NUCLEOTIDE SEQUENCE [LARGE SCALE GENOMIC DNA]</scope>
    <source>
        <strain evidence="2">Zn</strain>
    </source>
</reference>
<accession>A0A0C3CHQ6</accession>
<dbReference type="AlphaFoldDB" id="A0A0C3CHQ6"/>
<proteinExistence type="predicted"/>
<dbReference type="InterPro" id="IPR036291">
    <property type="entry name" value="NAD(P)-bd_dom_sf"/>
</dbReference>
<evidence type="ECO:0008006" key="3">
    <source>
        <dbReference type="Google" id="ProtNLM"/>
    </source>
</evidence>
<sequence length="145" mass="16115">MAAPTTIPPTICLLGAIGKTGRVVLSLLLAMDLYNLKIYARSKAKLVDIFPDITSNLRVQLYIGLVTDMSLIEKCLSGSRIISVTLGNNNFAPTTVLRESAYSIVTALNAFKLRGDTWQKPRMIYLSSSSENKRFIEDRPNWYIG</sequence>
<dbReference type="SUPFAM" id="SSF51735">
    <property type="entry name" value="NAD(P)-binding Rossmann-fold domains"/>
    <property type="match status" value="1"/>
</dbReference>
<protein>
    <recommendedName>
        <fullName evidence="3">NAD(P)-binding domain-containing protein</fullName>
    </recommendedName>
</protein>
<organism evidence="1 2">
    <name type="scientific">Oidiodendron maius (strain Zn)</name>
    <dbReference type="NCBI Taxonomy" id="913774"/>
    <lineage>
        <taxon>Eukaryota</taxon>
        <taxon>Fungi</taxon>
        <taxon>Dikarya</taxon>
        <taxon>Ascomycota</taxon>
        <taxon>Pezizomycotina</taxon>
        <taxon>Leotiomycetes</taxon>
        <taxon>Leotiomycetes incertae sedis</taxon>
        <taxon>Myxotrichaceae</taxon>
        <taxon>Oidiodendron</taxon>
    </lineage>
</organism>
<dbReference type="OrthoDB" id="10254221at2759"/>
<gene>
    <name evidence="1" type="ORF">OIDMADRAFT_56880</name>
</gene>
<dbReference type="InParanoid" id="A0A0C3CHQ6"/>
<dbReference type="Proteomes" id="UP000054321">
    <property type="component" value="Unassembled WGS sequence"/>
</dbReference>
<evidence type="ECO:0000313" key="2">
    <source>
        <dbReference type="Proteomes" id="UP000054321"/>
    </source>
</evidence>